<dbReference type="EC" id="2.7.10.2" evidence="2"/>
<dbReference type="EMBL" id="BARW01014402">
    <property type="protein sequence ID" value="GAI75271.1"/>
    <property type="molecule type" value="Genomic_DNA"/>
</dbReference>
<evidence type="ECO:0000256" key="2">
    <source>
        <dbReference type="ARBA" id="ARBA00011903"/>
    </source>
</evidence>
<keyword evidence="5" id="KW-0418">Kinase</keyword>
<keyword evidence="7" id="KW-0829">Tyrosine-protein kinase</keyword>
<comment type="catalytic activity">
    <reaction evidence="8">
        <text>L-tyrosyl-[protein] + ATP = O-phospho-L-tyrosyl-[protein] + ADP + H(+)</text>
        <dbReference type="Rhea" id="RHEA:10596"/>
        <dbReference type="Rhea" id="RHEA-COMP:10136"/>
        <dbReference type="Rhea" id="RHEA-COMP:20101"/>
        <dbReference type="ChEBI" id="CHEBI:15378"/>
        <dbReference type="ChEBI" id="CHEBI:30616"/>
        <dbReference type="ChEBI" id="CHEBI:46858"/>
        <dbReference type="ChEBI" id="CHEBI:61978"/>
        <dbReference type="ChEBI" id="CHEBI:456216"/>
        <dbReference type="EC" id="2.7.10.2"/>
    </reaction>
</comment>
<dbReference type="GO" id="GO:0005524">
    <property type="term" value="F:ATP binding"/>
    <property type="evidence" value="ECO:0007669"/>
    <property type="project" value="UniProtKB-KW"/>
</dbReference>
<dbReference type="PANTHER" id="PTHR32309:SF13">
    <property type="entry name" value="FERRIC ENTEROBACTIN TRANSPORT PROTEIN FEPE"/>
    <property type="match status" value="1"/>
</dbReference>
<gene>
    <name evidence="11" type="ORF">S12H4_25538</name>
</gene>
<dbReference type="SUPFAM" id="SSF52540">
    <property type="entry name" value="P-loop containing nucleoside triphosphate hydrolases"/>
    <property type="match status" value="1"/>
</dbReference>
<evidence type="ECO:0000256" key="4">
    <source>
        <dbReference type="ARBA" id="ARBA00022741"/>
    </source>
</evidence>
<comment type="caution">
    <text evidence="11">The sequence shown here is derived from an EMBL/GenBank/DDBJ whole genome shotgun (WGS) entry which is preliminary data.</text>
</comment>
<dbReference type="InterPro" id="IPR050445">
    <property type="entry name" value="Bact_polysacc_biosynth/exp"/>
</dbReference>
<keyword evidence="3" id="KW-0808">Transferase</keyword>
<feature type="non-terminal residue" evidence="11">
    <location>
        <position position="1"/>
    </location>
</feature>
<dbReference type="PANTHER" id="PTHR32309">
    <property type="entry name" value="TYROSINE-PROTEIN KINASE"/>
    <property type="match status" value="1"/>
</dbReference>
<evidence type="ECO:0000256" key="1">
    <source>
        <dbReference type="ARBA" id="ARBA00007316"/>
    </source>
</evidence>
<dbReference type="Gene3D" id="3.40.50.300">
    <property type="entry name" value="P-loop containing nucleotide triphosphate hydrolases"/>
    <property type="match status" value="1"/>
</dbReference>
<evidence type="ECO:0000256" key="5">
    <source>
        <dbReference type="ARBA" id="ARBA00022777"/>
    </source>
</evidence>
<dbReference type="AlphaFoldDB" id="X1S841"/>
<reference evidence="11" key="1">
    <citation type="journal article" date="2014" name="Front. Microbiol.">
        <title>High frequency of phylogenetically diverse reductive dehalogenase-homologous genes in deep subseafloor sedimentary metagenomes.</title>
        <authorList>
            <person name="Kawai M."/>
            <person name="Futagami T."/>
            <person name="Toyoda A."/>
            <person name="Takaki Y."/>
            <person name="Nishi S."/>
            <person name="Hori S."/>
            <person name="Arai W."/>
            <person name="Tsubouchi T."/>
            <person name="Morono Y."/>
            <person name="Uchiyama I."/>
            <person name="Ito T."/>
            <person name="Fujiyama A."/>
            <person name="Inagaki F."/>
            <person name="Takami H."/>
        </authorList>
    </citation>
    <scope>NUCLEOTIDE SEQUENCE</scope>
    <source>
        <strain evidence="11">Expedition CK06-06</strain>
    </source>
</reference>
<evidence type="ECO:0000256" key="9">
    <source>
        <dbReference type="SAM" id="Phobius"/>
    </source>
</evidence>
<dbReference type="GO" id="GO:0005886">
    <property type="term" value="C:plasma membrane"/>
    <property type="evidence" value="ECO:0007669"/>
    <property type="project" value="TreeGrafter"/>
</dbReference>
<keyword evidence="9" id="KW-1133">Transmembrane helix</keyword>
<protein>
    <recommendedName>
        <fullName evidence="2">non-specific protein-tyrosine kinase</fullName>
        <ecNumber evidence="2">2.7.10.2</ecNumber>
    </recommendedName>
</protein>
<accession>X1S841</accession>
<name>X1S841_9ZZZZ</name>
<comment type="similarity">
    <text evidence="1">Belongs to the CpsD/CapB family.</text>
</comment>
<feature type="domain" description="AAA" evidence="10">
    <location>
        <begin position="123"/>
        <end position="236"/>
    </location>
</feature>
<proteinExistence type="inferred from homology"/>
<evidence type="ECO:0000256" key="7">
    <source>
        <dbReference type="ARBA" id="ARBA00023137"/>
    </source>
</evidence>
<dbReference type="InterPro" id="IPR005702">
    <property type="entry name" value="Wzc-like_C"/>
</dbReference>
<organism evidence="11">
    <name type="scientific">marine sediment metagenome</name>
    <dbReference type="NCBI Taxonomy" id="412755"/>
    <lineage>
        <taxon>unclassified sequences</taxon>
        <taxon>metagenomes</taxon>
        <taxon>ecological metagenomes</taxon>
    </lineage>
</organism>
<dbReference type="CDD" id="cd05387">
    <property type="entry name" value="BY-kinase"/>
    <property type="match status" value="1"/>
</dbReference>
<sequence>LEKRAETGIARASNISDNKVLDIARVENAGKVTPKNSLNYMIALILGVVIPILIILLIDFFNTRIIDKKDIEDLTNVAIIGSIGHNSTDSDIPVAENPKSAIAESFRSLRTNIQYLLTEPGKKIISVSSTISGEGKTFIATNLASIIAMSNKKTLLMGLDMRKPKIYKDFSINNETGISTYLINKSSYEEIIHSTESDNLWVTTSGPSPPNPAELLETERLQQFFEKAKKDFDYIFQKRCSRVLYFDVCKIQKRIVFPGAV</sequence>
<dbReference type="Pfam" id="PF13614">
    <property type="entry name" value="AAA_31"/>
    <property type="match status" value="1"/>
</dbReference>
<dbReference type="InterPro" id="IPR027417">
    <property type="entry name" value="P-loop_NTPase"/>
</dbReference>
<dbReference type="InterPro" id="IPR025669">
    <property type="entry name" value="AAA_dom"/>
</dbReference>
<evidence type="ECO:0000256" key="3">
    <source>
        <dbReference type="ARBA" id="ARBA00022679"/>
    </source>
</evidence>
<dbReference type="NCBIfam" id="TIGR01007">
    <property type="entry name" value="eps_fam"/>
    <property type="match status" value="1"/>
</dbReference>
<keyword evidence="9" id="KW-0472">Membrane</keyword>
<feature type="transmembrane region" description="Helical" evidence="9">
    <location>
        <begin position="40"/>
        <end position="61"/>
    </location>
</feature>
<evidence type="ECO:0000256" key="8">
    <source>
        <dbReference type="ARBA" id="ARBA00051245"/>
    </source>
</evidence>
<dbReference type="GO" id="GO:0004715">
    <property type="term" value="F:non-membrane spanning protein tyrosine kinase activity"/>
    <property type="evidence" value="ECO:0007669"/>
    <property type="project" value="UniProtKB-EC"/>
</dbReference>
<keyword evidence="9" id="KW-0812">Transmembrane</keyword>
<evidence type="ECO:0000259" key="10">
    <source>
        <dbReference type="Pfam" id="PF13614"/>
    </source>
</evidence>
<evidence type="ECO:0000313" key="11">
    <source>
        <dbReference type="EMBL" id="GAI75271.1"/>
    </source>
</evidence>
<evidence type="ECO:0000256" key="6">
    <source>
        <dbReference type="ARBA" id="ARBA00022840"/>
    </source>
</evidence>
<keyword evidence="4" id="KW-0547">Nucleotide-binding</keyword>
<keyword evidence="6" id="KW-0067">ATP-binding</keyword>